<gene>
    <name evidence="1" type="ORF">SAMN04488053_10431</name>
</gene>
<evidence type="ECO:0000313" key="2">
    <source>
        <dbReference type="Proteomes" id="UP000198778"/>
    </source>
</evidence>
<reference evidence="2" key="1">
    <citation type="submission" date="2016-10" db="EMBL/GenBank/DDBJ databases">
        <authorList>
            <person name="Varghese N."/>
            <person name="Submissions S."/>
        </authorList>
    </citation>
    <scope>NUCLEOTIDE SEQUENCE [LARGE SCALE GENOMIC DNA]</scope>
    <source>
        <strain evidence="2">CGMCC 1.10369</strain>
    </source>
</reference>
<protein>
    <submittedName>
        <fullName evidence="1">Uncharacterized protein</fullName>
    </submittedName>
</protein>
<proteinExistence type="predicted"/>
<dbReference type="EMBL" id="FNIL01000004">
    <property type="protein sequence ID" value="SDN84913.1"/>
    <property type="molecule type" value="Genomic_DNA"/>
</dbReference>
<accession>A0A1H0ERI2</accession>
<dbReference type="STRING" id="745820.SAMN04488053_10431"/>
<name>A0A1H0ERI2_9BACI</name>
<evidence type="ECO:0000313" key="1">
    <source>
        <dbReference type="EMBL" id="SDN84913.1"/>
    </source>
</evidence>
<sequence length="109" mass="12985">MNSQNYFDEEHYNGNHLHVDNYQEESNLLIEGIAWVRQNGSMDLFFNGFADAREKQELFIENKRYCETFKGGYIGNVKTDEQAYSMFHHWTAAVLNPYRNQTKSLPRRR</sequence>
<dbReference type="AlphaFoldDB" id="A0A1H0ERI2"/>
<dbReference type="RefSeq" id="WP_090842459.1">
    <property type="nucleotide sequence ID" value="NZ_FNIL01000004.1"/>
</dbReference>
<dbReference type="Proteomes" id="UP000198778">
    <property type="component" value="Unassembled WGS sequence"/>
</dbReference>
<dbReference type="OrthoDB" id="2882016at2"/>
<organism evidence="1 2">
    <name type="scientific">Alkalicoccus daliensis</name>
    <dbReference type="NCBI Taxonomy" id="745820"/>
    <lineage>
        <taxon>Bacteria</taxon>
        <taxon>Bacillati</taxon>
        <taxon>Bacillota</taxon>
        <taxon>Bacilli</taxon>
        <taxon>Bacillales</taxon>
        <taxon>Bacillaceae</taxon>
        <taxon>Alkalicoccus</taxon>
    </lineage>
</organism>
<keyword evidence="2" id="KW-1185">Reference proteome</keyword>